<feature type="compositionally biased region" description="Polar residues" evidence="1">
    <location>
        <begin position="521"/>
        <end position="538"/>
    </location>
</feature>
<name>A0AA38N540_9AGAR</name>
<evidence type="ECO:0000313" key="2">
    <source>
        <dbReference type="EMBL" id="KAJ3737656.1"/>
    </source>
</evidence>
<protein>
    <submittedName>
        <fullName evidence="2">Uncharacterized protein</fullName>
    </submittedName>
</protein>
<reference evidence="2" key="1">
    <citation type="submission" date="2022-08" db="EMBL/GenBank/DDBJ databases">
        <authorList>
            <consortium name="DOE Joint Genome Institute"/>
            <person name="Min B."/>
            <person name="Sierra-Patev S."/>
            <person name="Naranjo-Ortiz M."/>
            <person name="Looney B."/>
            <person name="Konkel Z."/>
            <person name="Slot J.C."/>
            <person name="Sakamoto Y."/>
            <person name="Steenwyk J.L."/>
            <person name="Rokas A."/>
            <person name="Carro J."/>
            <person name="Camarero S."/>
            <person name="Ferreira P."/>
            <person name="Molpeceres G."/>
            <person name="Ruiz-duenas F.J."/>
            <person name="Serrano A."/>
            <person name="Henrissat B."/>
            <person name="Drula E."/>
            <person name="Hughes K.W."/>
            <person name="Mata J.L."/>
            <person name="Ishikawa N.K."/>
            <person name="Vargas-Isla R."/>
            <person name="Ushijima S."/>
            <person name="Smith C.A."/>
            <person name="Ahrendt S."/>
            <person name="Andreopoulos W."/>
            <person name="He G."/>
            <person name="LaButti K."/>
            <person name="Lipzen A."/>
            <person name="Ng V."/>
            <person name="Riley R."/>
            <person name="Sandor L."/>
            <person name="Barry K."/>
            <person name="Martinez A.T."/>
            <person name="Xiao Y."/>
            <person name="Gibbons J.G."/>
            <person name="Terashima K."/>
            <person name="Hibbett D.S."/>
            <person name="Grigoriev I.V."/>
        </authorList>
    </citation>
    <scope>NUCLEOTIDE SEQUENCE</scope>
    <source>
        <strain evidence="2">ET3784</strain>
    </source>
</reference>
<accession>A0AA38N540</accession>
<reference evidence="2" key="2">
    <citation type="journal article" date="2023" name="Proc. Natl. Acad. Sci. U.S.A.">
        <title>A global phylogenomic analysis of the shiitake genus Lentinula.</title>
        <authorList>
            <person name="Sierra-Patev S."/>
            <person name="Min B."/>
            <person name="Naranjo-Ortiz M."/>
            <person name="Looney B."/>
            <person name="Konkel Z."/>
            <person name="Slot J.C."/>
            <person name="Sakamoto Y."/>
            <person name="Steenwyk J.L."/>
            <person name="Rokas A."/>
            <person name="Carro J."/>
            <person name="Camarero S."/>
            <person name="Ferreira P."/>
            <person name="Molpeceres G."/>
            <person name="Ruiz-Duenas F.J."/>
            <person name="Serrano A."/>
            <person name="Henrissat B."/>
            <person name="Drula E."/>
            <person name="Hughes K.W."/>
            <person name="Mata J.L."/>
            <person name="Ishikawa N.K."/>
            <person name="Vargas-Isla R."/>
            <person name="Ushijima S."/>
            <person name="Smith C.A."/>
            <person name="Donoghue J."/>
            <person name="Ahrendt S."/>
            <person name="Andreopoulos W."/>
            <person name="He G."/>
            <person name="LaButti K."/>
            <person name="Lipzen A."/>
            <person name="Ng V."/>
            <person name="Riley R."/>
            <person name="Sandor L."/>
            <person name="Barry K."/>
            <person name="Martinez A.T."/>
            <person name="Xiao Y."/>
            <person name="Gibbons J.G."/>
            <person name="Terashima K."/>
            <person name="Grigoriev I.V."/>
            <person name="Hibbett D."/>
        </authorList>
    </citation>
    <scope>NUCLEOTIDE SEQUENCE</scope>
    <source>
        <strain evidence="2">ET3784</strain>
    </source>
</reference>
<gene>
    <name evidence="2" type="ORF">DFJ43DRAFT_1045678</name>
</gene>
<feature type="compositionally biased region" description="Low complexity" evidence="1">
    <location>
        <begin position="350"/>
        <end position="362"/>
    </location>
</feature>
<dbReference type="EMBL" id="JANVFO010000001">
    <property type="protein sequence ID" value="KAJ3737656.1"/>
    <property type="molecule type" value="Genomic_DNA"/>
</dbReference>
<sequence length="641" mass="70614">MMNFTTNITDEDGWQIISTDWRRIPFEDISWAYQPLSTRRTRCKALCRPVVKLSHLADKVDESSNDSEQELLNPDLPGIEAACDALISYEADSGFRYKFCLDLRENEFTESARDIPCQIDEKEVLVSKEKWKEMVQNLTGDFTEERDNISSSGSDSSSLTSSLMLDFSDWEFPNHVSMPSTPKPRSYPYGTTRSSPSVSPPLKLNAFASSFTPSGSSVPSLTFSNNASPLTIRSSPSPTLHDFVFPSLNPSNPSVYPKLKIEKDDQGFYTNIEAEIELSTPKSRLTPSTLLPAFLQDDHTRRKGVSSRTRALVDRLRSRQCVAHEGSGSDLSSSSVDPRPRDSQIIILDGSLSRSRSGSRVSTHTPTTSADDNDGWIGLEKPLSTPPKSQKRHEPKLSASTTSMHRRTGSGPAALETKPEPRSPTSPPSQEVVLSSLSLSSSSNIPSSLPPTPPVVTNDDGWIDVSEVSHKYKPKVYVSNVPAKTLSASSNRKTAEPLTFPTLNAPPPSSSRPSRSHVRNKSTASSSLKRSTKASHSSHAGIAPLSVLPNYYVPFPPAAAVPVAVNVPYAPYGVNPMMPYATMTPQYQHHRYEYQRHPQQYTYHQRAHSVAIPTMMMPAGYVKPAYTVPNASPMTIRPGMW</sequence>
<feature type="region of interest" description="Disordered" evidence="1">
    <location>
        <begin position="488"/>
        <end position="539"/>
    </location>
</feature>
<dbReference type="AlphaFoldDB" id="A0AA38N540"/>
<feature type="region of interest" description="Disordered" evidence="1">
    <location>
        <begin position="319"/>
        <end position="458"/>
    </location>
</feature>
<evidence type="ECO:0000313" key="3">
    <source>
        <dbReference type="Proteomes" id="UP001176059"/>
    </source>
</evidence>
<feature type="compositionally biased region" description="Low complexity" evidence="1">
    <location>
        <begin position="326"/>
        <end position="337"/>
    </location>
</feature>
<organism evidence="2 3">
    <name type="scientific">Lentinula guzmanii</name>
    <dbReference type="NCBI Taxonomy" id="2804957"/>
    <lineage>
        <taxon>Eukaryota</taxon>
        <taxon>Fungi</taxon>
        <taxon>Dikarya</taxon>
        <taxon>Basidiomycota</taxon>
        <taxon>Agaricomycotina</taxon>
        <taxon>Agaricomycetes</taxon>
        <taxon>Agaricomycetidae</taxon>
        <taxon>Agaricales</taxon>
        <taxon>Marasmiineae</taxon>
        <taxon>Omphalotaceae</taxon>
        <taxon>Lentinula</taxon>
    </lineage>
</organism>
<evidence type="ECO:0000256" key="1">
    <source>
        <dbReference type="SAM" id="MobiDB-lite"/>
    </source>
</evidence>
<feature type="region of interest" description="Disordered" evidence="1">
    <location>
        <begin position="179"/>
        <end position="198"/>
    </location>
</feature>
<proteinExistence type="predicted"/>
<dbReference type="Proteomes" id="UP001176059">
    <property type="component" value="Unassembled WGS sequence"/>
</dbReference>
<comment type="caution">
    <text evidence="2">The sequence shown here is derived from an EMBL/GenBank/DDBJ whole genome shotgun (WGS) entry which is preliminary data.</text>
</comment>
<keyword evidence="3" id="KW-1185">Reference proteome</keyword>
<feature type="compositionally biased region" description="Low complexity" evidence="1">
    <location>
        <begin position="428"/>
        <end position="447"/>
    </location>
</feature>